<evidence type="ECO:0000256" key="1">
    <source>
        <dbReference type="ARBA" id="ARBA00005771"/>
    </source>
</evidence>
<dbReference type="InterPro" id="IPR000863">
    <property type="entry name" value="Sulfotransferase_dom"/>
</dbReference>
<evidence type="ECO:0000259" key="4">
    <source>
        <dbReference type="Pfam" id="PF00685"/>
    </source>
</evidence>
<gene>
    <name evidence="5" type="ORF">ACJIZ3_010830</name>
</gene>
<dbReference type="PANTHER" id="PTHR11783">
    <property type="entry name" value="SULFOTRANSFERASE SULT"/>
    <property type="match status" value="1"/>
</dbReference>
<proteinExistence type="inferred from homology"/>
<dbReference type="GO" id="GO:0016740">
    <property type="term" value="F:transferase activity"/>
    <property type="evidence" value="ECO:0007669"/>
    <property type="project" value="UniProtKB-KW"/>
</dbReference>
<dbReference type="Proteomes" id="UP001634393">
    <property type="component" value="Unassembled WGS sequence"/>
</dbReference>
<dbReference type="EMBL" id="JBJXBP010000001">
    <property type="protein sequence ID" value="KAL3848948.1"/>
    <property type="molecule type" value="Genomic_DNA"/>
</dbReference>
<keyword evidence="6" id="KW-1185">Reference proteome</keyword>
<sequence>MSSLATKNHDLQKSLLPNSDNFFTELLSTLPKQNRVGTSRDLYKYQGFWYSSIILTGVIQAQKQFQALKPATRNTPTITNTREHTLLSTHMPYTSLPESISSCGCKIIYICREPKDTFVSQWHFAKRIDELSSARSGSEMKLDSSSIYHDEFDLFCEGKTSWGPYWDHVLGYYKASLDRPDMFLFLKYEELKADTVFYVRKIAEFMCEPFSNEEEHEGMPEKIVRMCSFQSLSGLEVNKTGKFRPIGHVELDNCAYFRQGNTGDWKYHLTPEMAERIDRITEEKLRGSGFSFGLDT</sequence>
<reference evidence="5 6" key="1">
    <citation type="submission" date="2024-12" db="EMBL/GenBank/DDBJ databases">
        <title>The unique morphological basis and parallel evolutionary history of personate flowers in Penstemon.</title>
        <authorList>
            <person name="Depatie T.H."/>
            <person name="Wessinger C.A."/>
        </authorList>
    </citation>
    <scope>NUCLEOTIDE SEQUENCE [LARGE SCALE GENOMIC DNA]</scope>
    <source>
        <strain evidence="5">WTNN_2</strain>
        <tissue evidence="5">Leaf</tissue>
    </source>
</reference>
<dbReference type="AlphaFoldDB" id="A0ABD3UK87"/>
<dbReference type="EC" id="2.8.2.-" evidence="3"/>
<dbReference type="InterPro" id="IPR027417">
    <property type="entry name" value="P-loop_NTPase"/>
</dbReference>
<dbReference type="Gene3D" id="3.40.50.300">
    <property type="entry name" value="P-loop containing nucleotide triphosphate hydrolases"/>
    <property type="match status" value="1"/>
</dbReference>
<name>A0ABD3UK87_9LAMI</name>
<keyword evidence="2 3" id="KW-0808">Transferase</keyword>
<dbReference type="Pfam" id="PF00685">
    <property type="entry name" value="Sulfotransfer_1"/>
    <property type="match status" value="1"/>
</dbReference>
<evidence type="ECO:0000313" key="5">
    <source>
        <dbReference type="EMBL" id="KAL3848948.1"/>
    </source>
</evidence>
<comment type="caution">
    <text evidence="5">The sequence shown here is derived from an EMBL/GenBank/DDBJ whole genome shotgun (WGS) entry which is preliminary data.</text>
</comment>
<evidence type="ECO:0000313" key="6">
    <source>
        <dbReference type="Proteomes" id="UP001634393"/>
    </source>
</evidence>
<accession>A0ABD3UK87</accession>
<protein>
    <recommendedName>
        <fullName evidence="3">Sulfotransferase</fullName>
        <ecNumber evidence="3">2.8.2.-</ecNumber>
    </recommendedName>
</protein>
<evidence type="ECO:0000256" key="2">
    <source>
        <dbReference type="ARBA" id="ARBA00022679"/>
    </source>
</evidence>
<evidence type="ECO:0000256" key="3">
    <source>
        <dbReference type="RuleBase" id="RU361155"/>
    </source>
</evidence>
<comment type="similarity">
    <text evidence="1 3">Belongs to the sulfotransferase 1 family.</text>
</comment>
<organism evidence="5 6">
    <name type="scientific">Penstemon smallii</name>
    <dbReference type="NCBI Taxonomy" id="265156"/>
    <lineage>
        <taxon>Eukaryota</taxon>
        <taxon>Viridiplantae</taxon>
        <taxon>Streptophyta</taxon>
        <taxon>Embryophyta</taxon>
        <taxon>Tracheophyta</taxon>
        <taxon>Spermatophyta</taxon>
        <taxon>Magnoliopsida</taxon>
        <taxon>eudicotyledons</taxon>
        <taxon>Gunneridae</taxon>
        <taxon>Pentapetalae</taxon>
        <taxon>asterids</taxon>
        <taxon>lamiids</taxon>
        <taxon>Lamiales</taxon>
        <taxon>Plantaginaceae</taxon>
        <taxon>Cheloneae</taxon>
        <taxon>Penstemon</taxon>
    </lineage>
</organism>
<feature type="domain" description="Sulfotransferase" evidence="4">
    <location>
        <begin position="71"/>
        <end position="289"/>
    </location>
</feature>
<dbReference type="SUPFAM" id="SSF52540">
    <property type="entry name" value="P-loop containing nucleoside triphosphate hydrolases"/>
    <property type="match status" value="1"/>
</dbReference>